<comment type="caution">
    <text evidence="2">The sequence shown here is derived from an EMBL/GenBank/DDBJ whole genome shotgun (WGS) entry which is preliminary data.</text>
</comment>
<feature type="transmembrane region" description="Helical" evidence="1">
    <location>
        <begin position="214"/>
        <end position="236"/>
    </location>
</feature>
<gene>
    <name evidence="2" type="ORF">PZE19_06745</name>
</gene>
<evidence type="ECO:0000256" key="1">
    <source>
        <dbReference type="SAM" id="Phobius"/>
    </source>
</evidence>
<keyword evidence="3" id="KW-1185">Reference proteome</keyword>
<proteinExistence type="predicted"/>
<feature type="transmembrane region" description="Helical" evidence="1">
    <location>
        <begin position="298"/>
        <end position="331"/>
    </location>
</feature>
<keyword evidence="1" id="KW-0472">Membrane</keyword>
<evidence type="ECO:0000313" key="3">
    <source>
        <dbReference type="Proteomes" id="UP001216907"/>
    </source>
</evidence>
<feature type="transmembrane region" description="Helical" evidence="1">
    <location>
        <begin position="343"/>
        <end position="362"/>
    </location>
</feature>
<dbReference type="Proteomes" id="UP001216907">
    <property type="component" value="Unassembled WGS sequence"/>
</dbReference>
<feature type="transmembrane region" description="Helical" evidence="1">
    <location>
        <begin position="425"/>
        <end position="443"/>
    </location>
</feature>
<keyword evidence="1" id="KW-0812">Transmembrane</keyword>
<keyword evidence="1" id="KW-1133">Transmembrane helix</keyword>
<feature type="transmembrane region" description="Helical" evidence="1">
    <location>
        <begin position="388"/>
        <end position="413"/>
    </location>
</feature>
<evidence type="ECO:0000313" key="2">
    <source>
        <dbReference type="EMBL" id="MDG3003457.1"/>
    </source>
</evidence>
<organism evidence="2 3">
    <name type="scientific">Paludisphaera mucosa</name>
    <dbReference type="NCBI Taxonomy" id="3030827"/>
    <lineage>
        <taxon>Bacteria</taxon>
        <taxon>Pseudomonadati</taxon>
        <taxon>Planctomycetota</taxon>
        <taxon>Planctomycetia</taxon>
        <taxon>Isosphaerales</taxon>
        <taxon>Isosphaeraceae</taxon>
        <taxon>Paludisphaera</taxon>
    </lineage>
</organism>
<dbReference type="RefSeq" id="WP_277859808.1">
    <property type="nucleotide sequence ID" value="NZ_JARRAG010000001.1"/>
</dbReference>
<feature type="transmembrane region" description="Helical" evidence="1">
    <location>
        <begin position="49"/>
        <end position="71"/>
    </location>
</feature>
<name>A0ABT6F790_9BACT</name>
<dbReference type="EMBL" id="JARRAG010000001">
    <property type="protein sequence ID" value="MDG3003457.1"/>
    <property type="molecule type" value="Genomic_DNA"/>
</dbReference>
<sequence length="499" mass="53879">MNRKIDLALAVSALLVAGLVVGVYSRDIPLGVAGEWVWPLVGARPSLLGVILGVAGVAAYGGYAALGFRALGVPSRRGFREMSWVAGLVGSAVLLQVVIPMSAADEYDLTKWAYVHYFRGSTGYYEIAREQASADPWKFLADYPTWIQAQDPYHIGTHPPGLIAMHAALLAAMERHRGASDVLNAAMPPSVTSAFRQLEVLHQKTIPRADRAEIYLVSLITLLACAGTVAPLYLLARESLPPQLAWASAAFWPLAPALNLFQPLADSAYPLLSATALATAAWSARLRPSPGSGAWASALLAVISGVVMAFGMMFTLAFLPIGLIVALVVLATRSVSWPRRFQVIAWIGVGFLAFVGSAWLATRADPLVVWRWNLYHHARFYLEMHRSYLAWVLVNPVELAVAMGLPTVVWCLTGAFGDRRYVPRAFWCGLGVLTLANLTGRNLGEVARLWMIFLPPLFTAAGVGLTRLGGGPRAVFVTVVLIGLQTLGLQALIQVVYPF</sequence>
<protein>
    <recommendedName>
        <fullName evidence="4">Glycosyltransferase RgtA/B/C/D-like domain-containing protein</fullName>
    </recommendedName>
</protein>
<accession>A0ABT6F790</accession>
<reference evidence="2 3" key="1">
    <citation type="submission" date="2023-03" db="EMBL/GenBank/DDBJ databases">
        <title>Paludisphaera mucosa sp. nov. a novel planctomycete from northern fen.</title>
        <authorList>
            <person name="Ivanova A."/>
        </authorList>
    </citation>
    <scope>NUCLEOTIDE SEQUENCE [LARGE SCALE GENOMIC DNA]</scope>
    <source>
        <strain evidence="2 3">Pla2</strain>
    </source>
</reference>
<evidence type="ECO:0008006" key="4">
    <source>
        <dbReference type="Google" id="ProtNLM"/>
    </source>
</evidence>
<feature type="transmembrane region" description="Helical" evidence="1">
    <location>
        <begin position="449"/>
        <end position="468"/>
    </location>
</feature>
<feature type="transmembrane region" description="Helical" evidence="1">
    <location>
        <begin position="475"/>
        <end position="497"/>
    </location>
</feature>